<dbReference type="Proteomes" id="UP000598820">
    <property type="component" value="Unassembled WGS sequence"/>
</dbReference>
<protein>
    <recommendedName>
        <fullName evidence="4">Lipocalin-like domain-containing protein</fullName>
    </recommendedName>
</protein>
<sequence length="154" mass="16787">MKIRRKVFVMGLLLAVSTALSSCNSEQDQVGPSLNKELISEGKWKVNAIQVQNANSGSGQNHPTYSINYSVVFSPTGEIVCDTPGKSALPTDKRFGLDSQWKLDGDQLVVTKKSTSEKTGFAANLDAGVVLKLRFPYGKIKEGDYSYTLVLTRP</sequence>
<dbReference type="PROSITE" id="PS51257">
    <property type="entry name" value="PROKAR_LIPOPROTEIN"/>
    <property type="match status" value="1"/>
</dbReference>
<feature type="signal peptide" evidence="1">
    <location>
        <begin position="1"/>
        <end position="21"/>
    </location>
</feature>
<name>A0A926XZP8_9BACT</name>
<dbReference type="RefSeq" id="WP_190889130.1">
    <property type="nucleotide sequence ID" value="NZ_JACWZY010000020.1"/>
</dbReference>
<evidence type="ECO:0008006" key="4">
    <source>
        <dbReference type="Google" id="ProtNLM"/>
    </source>
</evidence>
<feature type="chain" id="PRO_5036781920" description="Lipocalin-like domain-containing protein" evidence="1">
    <location>
        <begin position="22"/>
        <end position="154"/>
    </location>
</feature>
<dbReference type="EMBL" id="JACWZY010000020">
    <property type="protein sequence ID" value="MBD2703285.1"/>
    <property type="molecule type" value="Genomic_DNA"/>
</dbReference>
<organism evidence="2 3">
    <name type="scientific">Spirosoma profusum</name>
    <dbReference type="NCBI Taxonomy" id="2771354"/>
    <lineage>
        <taxon>Bacteria</taxon>
        <taxon>Pseudomonadati</taxon>
        <taxon>Bacteroidota</taxon>
        <taxon>Cytophagia</taxon>
        <taxon>Cytophagales</taxon>
        <taxon>Cytophagaceae</taxon>
        <taxon>Spirosoma</taxon>
    </lineage>
</organism>
<accession>A0A926XZP8</accession>
<evidence type="ECO:0000256" key="1">
    <source>
        <dbReference type="SAM" id="SignalP"/>
    </source>
</evidence>
<evidence type="ECO:0000313" key="3">
    <source>
        <dbReference type="Proteomes" id="UP000598820"/>
    </source>
</evidence>
<reference evidence="2" key="1">
    <citation type="submission" date="2020-09" db="EMBL/GenBank/DDBJ databases">
        <authorList>
            <person name="Kim M.K."/>
        </authorList>
    </citation>
    <scope>NUCLEOTIDE SEQUENCE</scope>
    <source>
        <strain evidence="2">BT702</strain>
    </source>
</reference>
<dbReference type="AlphaFoldDB" id="A0A926XZP8"/>
<keyword evidence="3" id="KW-1185">Reference proteome</keyword>
<proteinExistence type="predicted"/>
<gene>
    <name evidence="2" type="ORF">IC229_21750</name>
</gene>
<comment type="caution">
    <text evidence="2">The sequence shown here is derived from an EMBL/GenBank/DDBJ whole genome shotgun (WGS) entry which is preliminary data.</text>
</comment>
<evidence type="ECO:0000313" key="2">
    <source>
        <dbReference type="EMBL" id="MBD2703285.1"/>
    </source>
</evidence>
<keyword evidence="1" id="KW-0732">Signal</keyword>